<organism evidence="4 5">
    <name type="scientific">Rheinheimera muenzenbergensis</name>
    <dbReference type="NCBI Taxonomy" id="1193628"/>
    <lineage>
        <taxon>Bacteria</taxon>
        <taxon>Pseudomonadati</taxon>
        <taxon>Pseudomonadota</taxon>
        <taxon>Gammaproteobacteria</taxon>
        <taxon>Chromatiales</taxon>
        <taxon>Chromatiaceae</taxon>
        <taxon>Rheinheimera</taxon>
    </lineage>
</organism>
<dbReference type="InterPro" id="IPR050740">
    <property type="entry name" value="Aldehyde_DH_Superfamily"/>
</dbReference>
<dbReference type="Gene3D" id="3.40.309.10">
    <property type="entry name" value="Aldehyde Dehydrogenase, Chain A, domain 2"/>
    <property type="match status" value="1"/>
</dbReference>
<dbReference type="InterPro" id="IPR016161">
    <property type="entry name" value="Ald_DH/histidinol_DH"/>
</dbReference>
<dbReference type="Proteomes" id="UP001375382">
    <property type="component" value="Unassembled WGS sequence"/>
</dbReference>
<dbReference type="InterPro" id="IPR016162">
    <property type="entry name" value="Ald_DH_N"/>
</dbReference>
<name>A0ABU8C5J8_9GAMM</name>
<comment type="caution">
    <text evidence="4">The sequence shown here is derived from an EMBL/GenBank/DDBJ whole genome shotgun (WGS) entry which is preliminary data.</text>
</comment>
<dbReference type="InterPro" id="IPR016163">
    <property type="entry name" value="Ald_DH_C"/>
</dbReference>
<evidence type="ECO:0000256" key="1">
    <source>
        <dbReference type="ARBA" id="ARBA00009986"/>
    </source>
</evidence>
<proteinExistence type="inferred from homology"/>
<dbReference type="Pfam" id="PF00171">
    <property type="entry name" value="Aldedh"/>
    <property type="match status" value="1"/>
</dbReference>
<keyword evidence="5" id="KW-1185">Reference proteome</keyword>
<reference evidence="4 5" key="1">
    <citation type="journal article" date="2023" name="Ecotoxicol. Environ. Saf.">
        <title>Mercury remediation potential of mercury-resistant strain Rheinheimera metallidurans sp. nov. isolated from a municipal waste dumping site.</title>
        <authorList>
            <person name="Yadav V."/>
            <person name="Manjhi A."/>
            <person name="Vadakedath N."/>
        </authorList>
    </citation>
    <scope>NUCLEOTIDE SEQUENCE [LARGE SCALE GENOMIC DNA]</scope>
    <source>
        <strain evidence="4 5">E-49</strain>
    </source>
</reference>
<evidence type="ECO:0000256" key="2">
    <source>
        <dbReference type="ARBA" id="ARBA00023002"/>
    </source>
</evidence>
<dbReference type="PROSITE" id="PS00070">
    <property type="entry name" value="ALDEHYDE_DEHYDR_CYS"/>
    <property type="match status" value="1"/>
</dbReference>
<dbReference type="PANTHER" id="PTHR43353">
    <property type="entry name" value="SUCCINATE-SEMIALDEHYDE DEHYDROGENASE, MITOCHONDRIAL"/>
    <property type="match status" value="1"/>
</dbReference>
<dbReference type="SUPFAM" id="SSF53720">
    <property type="entry name" value="ALDH-like"/>
    <property type="match status" value="1"/>
</dbReference>
<evidence type="ECO:0000313" key="5">
    <source>
        <dbReference type="Proteomes" id="UP001375382"/>
    </source>
</evidence>
<sequence length="539" mass="59390">MSLATVFPQAADIPPQFAHKGEITQREYLVNGELVQWPGDLSPVVSPVYLRSAPNDELQQVVLGHTPLLDADTALKALDSAVNAYDLGRGAWPTMAVLERIQHVEKFLGLMQLQRDEVIRLLMWEIGKTYPDAAKEFDRTCDYIRDTIEALKQQDRDASHFIIEQGSLGKIRRVPVGVALCMGPFNYPLNETFTTLIPALIMGNTVIFKPAKYGVLLIQPLLQAFLQSFPPGVINIIYGRGRETVGVLMESGKIDLFAFIGTNKGASDLKRMHPKPHRLRAVLGLDAKNPAIILPDADMQRTVKECVAGSLSFNGQRCTALKILFVHYSRAAELVDKLASAISALKAGMPWEQGVAITPLPEPGKTQFLAELLKDALDKGAALQNPDGGQTTASLFTPALLYPVNSSMRLYNEEQFGPLVPVVPYSDISEVIDYVVNANFGQQLSIFGQDAQRVGELVDIFANQVGRININSQCQRGPDSFPFNGRKDSAEGTLSVVDALRQFSTPTLVAAKYQQDDIDFVKQMVKMRSSHFLATDFLF</sequence>
<evidence type="ECO:0000313" key="4">
    <source>
        <dbReference type="EMBL" id="MEH8016807.1"/>
    </source>
</evidence>
<feature type="domain" description="Aldehyde dehydrogenase" evidence="3">
    <location>
        <begin position="59"/>
        <end position="505"/>
    </location>
</feature>
<dbReference type="CDD" id="cd07082">
    <property type="entry name" value="ALDH_F11_NP-GAPDH"/>
    <property type="match status" value="1"/>
</dbReference>
<comment type="similarity">
    <text evidence="1">Belongs to the aldehyde dehydrogenase family.</text>
</comment>
<dbReference type="RefSeq" id="WP_335735224.1">
    <property type="nucleotide sequence ID" value="NZ_JALAAR010000004.1"/>
</dbReference>
<dbReference type="PANTHER" id="PTHR43353:SF5">
    <property type="entry name" value="SUCCINATE-SEMIALDEHYDE DEHYDROGENASE, MITOCHONDRIAL"/>
    <property type="match status" value="1"/>
</dbReference>
<dbReference type="InterPro" id="IPR016160">
    <property type="entry name" value="Ald_DH_CS_CYS"/>
</dbReference>
<dbReference type="EMBL" id="JALAAR010000004">
    <property type="protein sequence ID" value="MEH8016807.1"/>
    <property type="molecule type" value="Genomic_DNA"/>
</dbReference>
<accession>A0ABU8C5J8</accession>
<gene>
    <name evidence="4" type="ORF">MN202_06175</name>
</gene>
<protein>
    <submittedName>
        <fullName evidence="4">NADP-dependent glyceraldehyde-3-phosphate dehydrogenase</fullName>
    </submittedName>
</protein>
<dbReference type="Gene3D" id="3.40.605.10">
    <property type="entry name" value="Aldehyde Dehydrogenase, Chain A, domain 1"/>
    <property type="match status" value="1"/>
</dbReference>
<keyword evidence="2" id="KW-0560">Oxidoreductase</keyword>
<evidence type="ECO:0000259" key="3">
    <source>
        <dbReference type="Pfam" id="PF00171"/>
    </source>
</evidence>
<dbReference type="InterPro" id="IPR015590">
    <property type="entry name" value="Aldehyde_DH_dom"/>
</dbReference>